<dbReference type="EMBL" id="JFYO01000007">
    <property type="protein sequence ID" value="EZP26240.1"/>
    <property type="molecule type" value="Genomic_DNA"/>
</dbReference>
<organism evidence="2 3">
    <name type="scientific">Microbacterium oleivorans</name>
    <dbReference type="NCBI Taxonomy" id="273677"/>
    <lineage>
        <taxon>Bacteria</taxon>
        <taxon>Bacillati</taxon>
        <taxon>Actinomycetota</taxon>
        <taxon>Actinomycetes</taxon>
        <taxon>Micrococcales</taxon>
        <taxon>Microbacteriaceae</taxon>
        <taxon>Microbacterium</taxon>
    </lineage>
</organism>
<protein>
    <recommendedName>
        <fullName evidence="1">DUF4935 domain-containing protein</fullName>
    </recommendedName>
</protein>
<dbReference type="PATRIC" id="fig|273677.3.peg.2552"/>
<dbReference type="AlphaFoldDB" id="A0A031FRK7"/>
<feature type="domain" description="DUF4935" evidence="1">
    <location>
        <begin position="4"/>
        <end position="175"/>
    </location>
</feature>
<dbReference type="InterPro" id="IPR032557">
    <property type="entry name" value="DUF4935"/>
</dbReference>
<dbReference type="Proteomes" id="UP000024001">
    <property type="component" value="Unassembled WGS sequence"/>
</dbReference>
<gene>
    <name evidence="2" type="ORF">BW34_02572</name>
</gene>
<comment type="caution">
    <text evidence="2">The sequence shown here is derived from an EMBL/GenBank/DDBJ whole genome shotgun (WGS) entry which is preliminary data.</text>
</comment>
<evidence type="ECO:0000313" key="3">
    <source>
        <dbReference type="Proteomes" id="UP000024001"/>
    </source>
</evidence>
<name>A0A031FRK7_9MICO</name>
<proteinExistence type="predicted"/>
<evidence type="ECO:0000313" key="2">
    <source>
        <dbReference type="EMBL" id="EZP26240.1"/>
    </source>
</evidence>
<accession>A0A031FRK7</accession>
<reference evidence="2 3" key="1">
    <citation type="submission" date="2014-03" db="EMBL/GenBank/DDBJ databases">
        <title>Draft Genome Sequences of 13 Willow Endophytes.</title>
        <authorList>
            <person name="Gan H.Y."/>
            <person name="Gan H.M."/>
            <person name="Savka M.A."/>
            <person name="Hudson A.O."/>
        </authorList>
    </citation>
    <scope>NUCLEOTIDE SEQUENCE [LARGE SCALE GENOMIC DNA]</scope>
    <source>
        <strain evidence="2 3">RIT293</strain>
    </source>
</reference>
<dbReference type="Pfam" id="PF16289">
    <property type="entry name" value="PIN_12"/>
    <property type="match status" value="1"/>
</dbReference>
<dbReference type="eggNOG" id="ENOG5031R4J">
    <property type="taxonomic scope" value="Bacteria"/>
</dbReference>
<sequence>MTLVVIDSNAVHRDPWMKNAPGQELLAHASRGDCKVVFPQVVLDELLRQQHDWVQENHDAVTKVVDRMRGNPIDVSDTAKELKSSFEGLSKQIDESFDALKAHPGVEVAPIPAAPDVTARLVARDLARKRPFLEVGSEGWSAGYRDAVIWETVLECLGWLEANEKLIFVTADKGFLTDDKKSLHPNLLDDLDRLRVAHGRVVSAQTTARALAEVRAVVEHAAKTREMVEVATNELFSLDGRDISLQTVYGGDYDYPDFVKFEMPSLESAMIAAIDQNTSWVFDEEVDGVVSGTSEVVLSVQGAVEKSTWFQEDGGELELELYDDLNDWYFEVGATIVARAVVEIDVSGGPGQYGVTSIVLQDAPQDPHVTIDLSNFENSADAQVANER</sequence>
<keyword evidence="3" id="KW-1185">Reference proteome</keyword>
<evidence type="ECO:0000259" key="1">
    <source>
        <dbReference type="Pfam" id="PF16289"/>
    </source>
</evidence>